<protein>
    <submittedName>
        <fullName evidence="2">Uncharacterized protein</fullName>
    </submittedName>
</protein>
<dbReference type="AlphaFoldDB" id="A0AA39Y8F5"/>
<keyword evidence="1" id="KW-1133">Transmembrane helix</keyword>
<reference evidence="2" key="1">
    <citation type="submission" date="2023-06" db="EMBL/GenBank/DDBJ databases">
        <title>Multi-omics analyses reveal the molecular pathogenesis toolkit of Lasiodiplodia hormozganensis, a cross-kingdom pathogen.</title>
        <authorList>
            <person name="Felix C."/>
            <person name="Meneses R."/>
            <person name="Goncalves M.F.M."/>
            <person name="Tilleman L."/>
            <person name="Duarte A.S."/>
            <person name="Jorrin-Novo J.V."/>
            <person name="Van De Peer Y."/>
            <person name="Deforce D."/>
            <person name="Van Nieuwerburgh F."/>
            <person name="Esteves A.C."/>
            <person name="Alves A."/>
        </authorList>
    </citation>
    <scope>NUCLEOTIDE SEQUENCE</scope>
    <source>
        <strain evidence="2">CBS 339.90</strain>
    </source>
</reference>
<dbReference type="Proteomes" id="UP001175001">
    <property type="component" value="Unassembled WGS sequence"/>
</dbReference>
<name>A0AA39Y8F5_9PEZI</name>
<evidence type="ECO:0000313" key="3">
    <source>
        <dbReference type="Proteomes" id="UP001175001"/>
    </source>
</evidence>
<accession>A0AA39Y8F5</accession>
<keyword evidence="3" id="KW-1185">Reference proteome</keyword>
<gene>
    <name evidence="2" type="ORF">DIS24_g7214</name>
</gene>
<comment type="caution">
    <text evidence="2">The sequence shown here is derived from an EMBL/GenBank/DDBJ whole genome shotgun (WGS) entry which is preliminary data.</text>
</comment>
<organism evidence="2 3">
    <name type="scientific">Lasiodiplodia hormozganensis</name>
    <dbReference type="NCBI Taxonomy" id="869390"/>
    <lineage>
        <taxon>Eukaryota</taxon>
        <taxon>Fungi</taxon>
        <taxon>Dikarya</taxon>
        <taxon>Ascomycota</taxon>
        <taxon>Pezizomycotina</taxon>
        <taxon>Dothideomycetes</taxon>
        <taxon>Dothideomycetes incertae sedis</taxon>
        <taxon>Botryosphaeriales</taxon>
        <taxon>Botryosphaeriaceae</taxon>
        <taxon>Lasiodiplodia</taxon>
    </lineage>
</organism>
<evidence type="ECO:0000313" key="2">
    <source>
        <dbReference type="EMBL" id="KAK0647971.1"/>
    </source>
</evidence>
<sequence>MSTMNKKLALAAKMSQSTGLSMDRRGWAEQSMADMAPECALLQIERLESTRLPESQDFIIGYPDRPTEFAGLQIDSRRLQNFIIGYPHDEVVICEAIDSRLEAVHMHTRRCPSCPCPKPEEHDPEWAYDNYPPVCALIAWKGKDAAIFPQSVQHVSVFVNGEFVPTEKFRIIHPDDCISLHKSANTKPLYQIYLRAITYDGPRPTHYTKEFEKKELARLHRHGSQWSLNTPTVIIIAVAMVVLSRLAMFFFRATPSNAVN</sequence>
<evidence type="ECO:0000256" key="1">
    <source>
        <dbReference type="SAM" id="Phobius"/>
    </source>
</evidence>
<dbReference type="EMBL" id="JAUJDW010000041">
    <property type="protein sequence ID" value="KAK0647971.1"/>
    <property type="molecule type" value="Genomic_DNA"/>
</dbReference>
<keyword evidence="1" id="KW-0812">Transmembrane</keyword>
<proteinExistence type="predicted"/>
<keyword evidence="1" id="KW-0472">Membrane</keyword>
<feature type="transmembrane region" description="Helical" evidence="1">
    <location>
        <begin position="228"/>
        <end position="251"/>
    </location>
</feature>